<sequence length="295" mass="34433">MKSSTKKLLGTLEVFNPGNTFFWETSTQGEFNLWNLMINEGFVNPTDIELVFEHWQNIETWGTPTNPNDFRYAPPRSEREDENWNEEIENQRREYYRQLQQLLKTSLFNIQAYNLRVPKSTDNSYQRTNPDFSVSIIVAQSEDNHWCCFSPTVPNQVNYSSNRITLQNKPIQAPNPEIKSILSKLIPIEIYGYYDAGYDETYQHRIISVMGESKEEIIAIALSLSNMVEIKNLTVEYSSNHNNSRKISQFMNQCLKSRTQYEIGFWDIGYTYEVGQTPAGDWIGITSECEFEYNP</sequence>
<dbReference type="OrthoDB" id="493069at2"/>
<keyword evidence="2" id="KW-1185">Reference proteome</keyword>
<dbReference type="Gene3D" id="3.40.1460.10">
    <property type="entry name" value="Nuclease A inhibitor-like"/>
    <property type="match status" value="1"/>
</dbReference>
<accession>A0A1Z4LIN9</accession>
<name>A0A1Z4LIN9_9CYAN</name>
<organism evidence="1 2">
    <name type="scientific">Calothrix parasitica NIES-267</name>
    <dbReference type="NCBI Taxonomy" id="1973488"/>
    <lineage>
        <taxon>Bacteria</taxon>
        <taxon>Bacillati</taxon>
        <taxon>Cyanobacteriota</taxon>
        <taxon>Cyanophyceae</taxon>
        <taxon>Nostocales</taxon>
        <taxon>Calotrichaceae</taxon>
        <taxon>Calothrix</taxon>
    </lineage>
</organism>
<reference evidence="1 2" key="1">
    <citation type="submission" date="2017-06" db="EMBL/GenBank/DDBJ databases">
        <title>Genome sequencing of cyanobaciteial culture collection at National Institute for Environmental Studies (NIES).</title>
        <authorList>
            <person name="Hirose Y."/>
            <person name="Shimura Y."/>
            <person name="Fujisawa T."/>
            <person name="Nakamura Y."/>
            <person name="Kawachi M."/>
        </authorList>
    </citation>
    <scope>NUCLEOTIDE SEQUENCE [LARGE SCALE GENOMIC DNA]</scope>
    <source>
        <strain evidence="1 2">NIES-267</strain>
    </source>
</reference>
<dbReference type="AlphaFoldDB" id="A0A1Z4LIN9"/>
<evidence type="ECO:0000313" key="2">
    <source>
        <dbReference type="Proteomes" id="UP000218418"/>
    </source>
</evidence>
<gene>
    <name evidence="1" type="ORF">NIES267_05610</name>
</gene>
<evidence type="ECO:0000313" key="1">
    <source>
        <dbReference type="EMBL" id="BAY81096.1"/>
    </source>
</evidence>
<proteinExistence type="predicted"/>
<dbReference type="Proteomes" id="UP000218418">
    <property type="component" value="Chromosome"/>
</dbReference>
<dbReference type="EMBL" id="AP018227">
    <property type="protein sequence ID" value="BAY81096.1"/>
    <property type="molecule type" value="Genomic_DNA"/>
</dbReference>
<protein>
    <submittedName>
        <fullName evidence="1">Uncharacterized protein</fullName>
    </submittedName>
</protein>